<reference evidence="2 3" key="1">
    <citation type="journal article" date="2024" name="Plant J.">
        <title>Genome sequences and population genomics reveal climatic adaptation and genomic divergence between two closely related sweetgum species.</title>
        <authorList>
            <person name="Xu W.Q."/>
            <person name="Ren C.Q."/>
            <person name="Zhang X.Y."/>
            <person name="Comes H.P."/>
            <person name="Liu X.H."/>
            <person name="Li Y.G."/>
            <person name="Kettle C.J."/>
            <person name="Jalonen R."/>
            <person name="Gaisberger H."/>
            <person name="Ma Y.Z."/>
            <person name="Qiu Y.X."/>
        </authorList>
    </citation>
    <scope>NUCLEOTIDE SEQUENCE [LARGE SCALE GENOMIC DNA]</scope>
    <source>
        <strain evidence="2">Hangzhou</strain>
    </source>
</reference>
<dbReference type="PANTHER" id="PTHR23172:SF64">
    <property type="entry name" value="J DOMAIN-CONTAINING PROTEIN REQUIRED FOR CHLOROPLAST ACCUMULATION RESPONSE 1"/>
    <property type="match status" value="1"/>
</dbReference>
<feature type="region of interest" description="Disordered" evidence="1">
    <location>
        <begin position="605"/>
        <end position="631"/>
    </location>
</feature>
<dbReference type="Proteomes" id="UP001415857">
    <property type="component" value="Unassembled WGS sequence"/>
</dbReference>
<dbReference type="Gene3D" id="1.10.287.110">
    <property type="entry name" value="DnaJ domain"/>
    <property type="match status" value="1"/>
</dbReference>
<dbReference type="GO" id="GO:0031982">
    <property type="term" value="C:vesicle"/>
    <property type="evidence" value="ECO:0007669"/>
    <property type="project" value="TreeGrafter"/>
</dbReference>
<evidence type="ECO:0000313" key="3">
    <source>
        <dbReference type="Proteomes" id="UP001415857"/>
    </source>
</evidence>
<protein>
    <recommendedName>
        <fullName evidence="4">J domain-containing protein required for chloroplast accumulation response 1</fullName>
    </recommendedName>
</protein>
<feature type="compositionally biased region" description="Basic and acidic residues" evidence="1">
    <location>
        <begin position="237"/>
        <end position="254"/>
    </location>
</feature>
<dbReference type="AlphaFoldDB" id="A0AAP0NFA2"/>
<dbReference type="GO" id="GO:0030276">
    <property type="term" value="F:clathrin binding"/>
    <property type="evidence" value="ECO:0007669"/>
    <property type="project" value="TreeGrafter"/>
</dbReference>
<feature type="region of interest" description="Disordered" evidence="1">
    <location>
        <begin position="111"/>
        <end position="261"/>
    </location>
</feature>
<dbReference type="InterPro" id="IPR036869">
    <property type="entry name" value="J_dom_sf"/>
</dbReference>
<proteinExistence type="predicted"/>
<sequence>MDRFSQREHILLGNSYQGSPKTPLRNSDVDFHDVFGGPPRRSSIYETRWGVGEASDKGALLLREEEGSASRRRAWSGLGERPVFGEEVSNRRRYPSDDFFDDIFRGDESLSLTPRKADHRDPFASAPGSRVLSPARPLPPRAEPFGSSSPPAQLSLPAKLTKGMDFSGFASGNRSPSRSKDGPSNGPGSPHSPSTSTSRFSSQAIQGQDEWKNDVRPSCHQSPLSYEFSLSSQGSAKETKSDKTDTGANLKKDSISSTVSTSCNSSQFHFSIYKWASKGVPLMMPLRRGNSSRLKGKNIVRCSSSNGRVGDDSMVSELPTATLSVIEFPSLNVSANTMSSEVECKKQVNESLLNTSTQDKLKPCQSVEEAVLFIPESEPLDSLQGTVEYIPSNTISCETREETKPHSLPDGKTVEEISMLTKESCKNELKPLRSLFYDNKDGQGKDEMTTEAGGKESMVKTTKNSSVNVDVGKSIKKQDGKRTISNGAKVDKANLPGSPINTRCNLEKSKVKGKVKEFVKIFNQEAPSKPTINNVTQSRSSKWKGTSIFGEENAASVSTNRTDETMQMPNMDKKKTLTNASTKVDEYFKQSEELHSGIDTTIHIFSDTSSGQKDSSSSSSVSMSDGTKATLENMDDPFHGNFLIKELSQEQNKLPQTVEDTNDFQASDAKIRQWSKGKEGNIRSLLSTLQYVLWPESGWKPVPLVDIIEGNAVKRSYQKALLCLHPDKLQQKGAAAHQKYIAEKVFDILQEAWAHFNSLGSL</sequence>
<organism evidence="2 3">
    <name type="scientific">Liquidambar formosana</name>
    <name type="common">Formosan gum</name>
    <dbReference type="NCBI Taxonomy" id="63359"/>
    <lineage>
        <taxon>Eukaryota</taxon>
        <taxon>Viridiplantae</taxon>
        <taxon>Streptophyta</taxon>
        <taxon>Embryophyta</taxon>
        <taxon>Tracheophyta</taxon>
        <taxon>Spermatophyta</taxon>
        <taxon>Magnoliopsida</taxon>
        <taxon>eudicotyledons</taxon>
        <taxon>Gunneridae</taxon>
        <taxon>Pentapetalae</taxon>
        <taxon>Saxifragales</taxon>
        <taxon>Altingiaceae</taxon>
        <taxon>Liquidambar</taxon>
    </lineage>
</organism>
<comment type="caution">
    <text evidence="2">The sequence shown here is derived from an EMBL/GenBank/DDBJ whole genome shotgun (WGS) entry which is preliminary data.</text>
</comment>
<gene>
    <name evidence="2" type="ORF">L1049_026710</name>
</gene>
<feature type="region of interest" description="Disordered" evidence="1">
    <location>
        <begin position="440"/>
        <end position="463"/>
    </location>
</feature>
<dbReference type="EMBL" id="JBBPBK010000014">
    <property type="protein sequence ID" value="KAK9271121.1"/>
    <property type="molecule type" value="Genomic_DNA"/>
</dbReference>
<feature type="compositionally biased region" description="Low complexity" evidence="1">
    <location>
        <begin position="606"/>
        <end position="625"/>
    </location>
</feature>
<feature type="compositionally biased region" description="Polar residues" evidence="1">
    <location>
        <begin position="219"/>
        <end position="236"/>
    </location>
</feature>
<evidence type="ECO:0000256" key="1">
    <source>
        <dbReference type="SAM" id="MobiDB-lite"/>
    </source>
</evidence>
<name>A0AAP0NFA2_LIQFO</name>
<accession>A0AAP0NFA2</accession>
<dbReference type="FunFam" id="1.10.287.110:FF:000043">
    <property type="entry name" value="J-domain protein required for chloroplast accumulation response 1"/>
    <property type="match status" value="1"/>
</dbReference>
<keyword evidence="3" id="KW-1185">Reference proteome</keyword>
<dbReference type="PANTHER" id="PTHR23172">
    <property type="entry name" value="AUXILIN/CYCLIN G-ASSOCIATED KINASE-RELATED"/>
    <property type="match status" value="1"/>
</dbReference>
<evidence type="ECO:0000313" key="2">
    <source>
        <dbReference type="EMBL" id="KAK9271121.1"/>
    </source>
</evidence>
<dbReference type="GO" id="GO:0072318">
    <property type="term" value="P:clathrin coat disassembly"/>
    <property type="evidence" value="ECO:0007669"/>
    <property type="project" value="TreeGrafter"/>
</dbReference>
<dbReference type="GO" id="GO:0005737">
    <property type="term" value="C:cytoplasm"/>
    <property type="evidence" value="ECO:0007669"/>
    <property type="project" value="TreeGrafter"/>
</dbReference>
<feature type="region of interest" description="Disordered" evidence="1">
    <location>
        <begin position="1"/>
        <end position="27"/>
    </location>
</feature>
<dbReference type="GO" id="GO:0072583">
    <property type="term" value="P:clathrin-dependent endocytosis"/>
    <property type="evidence" value="ECO:0007669"/>
    <property type="project" value="TreeGrafter"/>
</dbReference>
<feature type="compositionally biased region" description="Low complexity" evidence="1">
    <location>
        <begin position="147"/>
        <end position="158"/>
    </location>
</feature>
<evidence type="ECO:0008006" key="4">
    <source>
        <dbReference type="Google" id="ProtNLM"/>
    </source>
</evidence>
<feature type="compositionally biased region" description="Basic and acidic residues" evidence="1">
    <location>
        <begin position="440"/>
        <end position="458"/>
    </location>
</feature>
<feature type="compositionally biased region" description="Basic and acidic residues" evidence="1">
    <location>
        <begin position="1"/>
        <end position="10"/>
    </location>
</feature>
<feature type="compositionally biased region" description="Low complexity" evidence="1">
    <location>
        <begin position="182"/>
        <end position="202"/>
    </location>
</feature>
<dbReference type="SUPFAM" id="SSF46565">
    <property type="entry name" value="Chaperone J-domain"/>
    <property type="match status" value="1"/>
</dbReference>